<feature type="signal peptide" evidence="1">
    <location>
        <begin position="1"/>
        <end position="18"/>
    </location>
</feature>
<name>A0AAD6HBJ9_9EURO</name>
<accession>A0AAD6HBJ9</accession>
<dbReference type="EMBL" id="JAQJAN010000020">
    <property type="protein sequence ID" value="KAJ5704011.1"/>
    <property type="molecule type" value="Genomic_DNA"/>
</dbReference>
<feature type="chain" id="PRO_5042260420" description="Hydrophobin" evidence="1">
    <location>
        <begin position="19"/>
        <end position="98"/>
    </location>
</feature>
<keyword evidence="1" id="KW-0732">Signal</keyword>
<dbReference type="AlphaFoldDB" id="A0AAD6HBJ9"/>
<gene>
    <name evidence="2" type="ORF">N7493_011149</name>
</gene>
<proteinExistence type="predicted"/>
<evidence type="ECO:0000313" key="3">
    <source>
        <dbReference type="Proteomes" id="UP001215712"/>
    </source>
</evidence>
<sequence length="98" mass="10728">MRFSSVVIVAMTLALGSAKDINMSCQFAQDHTGMVQQPYCCRDMTSARGNPKANEAEDCVLIKKPQLCEDQSRPACCYPIGPKKICTSHVIFQDAADV</sequence>
<evidence type="ECO:0000256" key="1">
    <source>
        <dbReference type="SAM" id="SignalP"/>
    </source>
</evidence>
<comment type="caution">
    <text evidence="2">The sequence shown here is derived from an EMBL/GenBank/DDBJ whole genome shotgun (WGS) entry which is preliminary data.</text>
</comment>
<keyword evidence="3" id="KW-1185">Reference proteome</keyword>
<reference evidence="2" key="1">
    <citation type="journal article" date="2023" name="IMA Fungus">
        <title>Comparative genomic study of the Penicillium genus elucidates a diverse pangenome and 15 lateral gene transfer events.</title>
        <authorList>
            <person name="Petersen C."/>
            <person name="Sorensen T."/>
            <person name="Nielsen M.R."/>
            <person name="Sondergaard T.E."/>
            <person name="Sorensen J.L."/>
            <person name="Fitzpatrick D.A."/>
            <person name="Frisvad J.C."/>
            <person name="Nielsen K.L."/>
        </authorList>
    </citation>
    <scope>NUCLEOTIDE SEQUENCE</scope>
    <source>
        <strain evidence="2">IBT 17514</strain>
    </source>
</reference>
<evidence type="ECO:0000313" key="2">
    <source>
        <dbReference type="EMBL" id="KAJ5704011.1"/>
    </source>
</evidence>
<protein>
    <recommendedName>
        <fullName evidence="4">Hydrophobin</fullName>
    </recommendedName>
</protein>
<dbReference type="Proteomes" id="UP001215712">
    <property type="component" value="Unassembled WGS sequence"/>
</dbReference>
<organism evidence="2 3">
    <name type="scientific">Penicillium malachiteum</name>
    <dbReference type="NCBI Taxonomy" id="1324776"/>
    <lineage>
        <taxon>Eukaryota</taxon>
        <taxon>Fungi</taxon>
        <taxon>Dikarya</taxon>
        <taxon>Ascomycota</taxon>
        <taxon>Pezizomycotina</taxon>
        <taxon>Eurotiomycetes</taxon>
        <taxon>Eurotiomycetidae</taxon>
        <taxon>Eurotiales</taxon>
        <taxon>Aspergillaceae</taxon>
        <taxon>Penicillium</taxon>
    </lineage>
</organism>
<evidence type="ECO:0008006" key="4">
    <source>
        <dbReference type="Google" id="ProtNLM"/>
    </source>
</evidence>
<reference evidence="2" key="2">
    <citation type="submission" date="2023-01" db="EMBL/GenBank/DDBJ databases">
        <authorList>
            <person name="Petersen C."/>
        </authorList>
    </citation>
    <scope>NUCLEOTIDE SEQUENCE</scope>
    <source>
        <strain evidence="2">IBT 17514</strain>
    </source>
</reference>